<evidence type="ECO:0000256" key="1">
    <source>
        <dbReference type="ARBA" id="ARBA00005901"/>
    </source>
</evidence>
<dbReference type="GO" id="GO:0046961">
    <property type="term" value="F:proton-transporting ATPase activity, rotational mechanism"/>
    <property type="evidence" value="ECO:0007669"/>
    <property type="project" value="InterPro"/>
</dbReference>
<dbReference type="Gene3D" id="3.30.2320.30">
    <property type="entry name" value="ATP synthase, E subunit, C-terminal"/>
    <property type="match status" value="1"/>
</dbReference>
<proteinExistence type="inferred from homology"/>
<evidence type="ECO:0000256" key="2">
    <source>
        <dbReference type="ARBA" id="ARBA00022448"/>
    </source>
</evidence>
<dbReference type="InterPro" id="IPR038495">
    <property type="entry name" value="ATPase_E_C"/>
</dbReference>
<organism evidence="5 6">
    <name type="scientific">Clostridium fallax</name>
    <dbReference type="NCBI Taxonomy" id="1533"/>
    <lineage>
        <taxon>Bacteria</taxon>
        <taxon>Bacillati</taxon>
        <taxon>Bacillota</taxon>
        <taxon>Clostridia</taxon>
        <taxon>Eubacteriales</taxon>
        <taxon>Clostridiaceae</taxon>
        <taxon>Clostridium</taxon>
    </lineage>
</organism>
<reference evidence="5 6" key="1">
    <citation type="submission" date="2016-11" db="EMBL/GenBank/DDBJ databases">
        <authorList>
            <person name="Jaros S."/>
            <person name="Januszkiewicz K."/>
            <person name="Wedrychowicz H."/>
        </authorList>
    </citation>
    <scope>NUCLEOTIDE SEQUENCE [LARGE SCALE GENOMIC DNA]</scope>
    <source>
        <strain evidence="5 6">DSM 2631</strain>
    </source>
</reference>
<dbReference type="Pfam" id="PF01991">
    <property type="entry name" value="vATP-synt_E"/>
    <property type="match status" value="1"/>
</dbReference>
<evidence type="ECO:0000256" key="4">
    <source>
        <dbReference type="SAM" id="Coils"/>
    </source>
</evidence>
<dbReference type="RefSeq" id="WP_072895003.1">
    <property type="nucleotide sequence ID" value="NZ_FQVM01000009.1"/>
</dbReference>
<keyword evidence="4" id="KW-0175">Coiled coil</keyword>
<evidence type="ECO:0000313" key="6">
    <source>
        <dbReference type="Proteomes" id="UP000184035"/>
    </source>
</evidence>
<accession>A0A1M4VV85</accession>
<dbReference type="SUPFAM" id="SSF160527">
    <property type="entry name" value="V-type ATPase subunit E-like"/>
    <property type="match status" value="1"/>
</dbReference>
<keyword evidence="3" id="KW-0406">Ion transport</keyword>
<dbReference type="STRING" id="1533.SAMN05443638_10935"/>
<dbReference type="GO" id="GO:0033178">
    <property type="term" value="C:proton-transporting two-sector ATPase complex, catalytic domain"/>
    <property type="evidence" value="ECO:0007669"/>
    <property type="project" value="InterPro"/>
</dbReference>
<dbReference type="InterPro" id="IPR002842">
    <property type="entry name" value="ATPase_V1_Esu"/>
</dbReference>
<evidence type="ECO:0000256" key="3">
    <source>
        <dbReference type="ARBA" id="ARBA00023065"/>
    </source>
</evidence>
<dbReference type="EMBL" id="FQVM01000009">
    <property type="protein sequence ID" value="SHE72763.1"/>
    <property type="molecule type" value="Genomic_DNA"/>
</dbReference>
<feature type="coiled-coil region" evidence="4">
    <location>
        <begin position="16"/>
        <end position="51"/>
    </location>
</feature>
<gene>
    <name evidence="5" type="ORF">SAMN05443638_10935</name>
</gene>
<keyword evidence="2" id="KW-0813">Transport</keyword>
<name>A0A1M4VV85_9CLOT</name>
<sequence>MTTIDDKINLFSKMIYDKVNGEKEEQLKKVNEEKEKLIKKEEERIKKLKSDYIKEFTKKANIKENQIISKEKLEMRKEILALRESFINEIIDEAREELVKFTRSDDYENYLISNLEKELSHLEKGRYTIILSKNDEERFEERIKRITNSLKDRLVSIKIDNKIIGGFSIVNDDKHFKIDESLQRKLNEKRDFVGIKIIEALS</sequence>
<dbReference type="OrthoDB" id="1725377at2"/>
<keyword evidence="6" id="KW-1185">Reference proteome</keyword>
<comment type="similarity">
    <text evidence="1">Belongs to the V-ATPase E subunit family.</text>
</comment>
<evidence type="ECO:0000313" key="5">
    <source>
        <dbReference type="EMBL" id="SHE72763.1"/>
    </source>
</evidence>
<dbReference type="Proteomes" id="UP000184035">
    <property type="component" value="Unassembled WGS sequence"/>
</dbReference>
<dbReference type="AlphaFoldDB" id="A0A1M4VV85"/>
<protein>
    <submittedName>
        <fullName evidence="5">V/A-type H+-transporting ATPase subunit E</fullName>
    </submittedName>
</protein>